<organism evidence="5 6">
    <name type="scientific">Stecheria intestinalis</name>
    <dbReference type="NCBI Taxonomy" id="2606630"/>
    <lineage>
        <taxon>Bacteria</taxon>
        <taxon>Bacillati</taxon>
        <taxon>Bacillota</taxon>
        <taxon>Erysipelotrichia</taxon>
        <taxon>Erysipelotrichales</taxon>
        <taxon>Erysipelotrichaceae</taxon>
        <taxon>Stecheria</taxon>
    </lineage>
</organism>
<dbReference type="Pfam" id="PF02576">
    <property type="entry name" value="RimP_N"/>
    <property type="match status" value="1"/>
</dbReference>
<proteinExistence type="inferred from homology"/>
<dbReference type="SUPFAM" id="SSF75420">
    <property type="entry name" value="YhbC-like, N-terminal domain"/>
    <property type="match status" value="1"/>
</dbReference>
<dbReference type="InterPro" id="IPR028989">
    <property type="entry name" value="RimP_N"/>
</dbReference>
<reference evidence="5 6" key="1">
    <citation type="submission" date="2019-08" db="EMBL/GenBank/DDBJ databases">
        <title>In-depth cultivation of the pig gut microbiome towards novel bacterial diversity and tailored functional studies.</title>
        <authorList>
            <person name="Wylensek D."/>
            <person name="Hitch T.C.A."/>
            <person name="Clavel T."/>
        </authorList>
    </citation>
    <scope>NUCLEOTIDE SEQUENCE [LARGE SCALE GENOMIC DNA]</scope>
    <source>
        <strain evidence="5 6">Oil+RF-744-GAM-WT-6</strain>
    </source>
</reference>
<dbReference type="PANTHER" id="PTHR33867">
    <property type="entry name" value="RIBOSOME MATURATION FACTOR RIMP"/>
    <property type="match status" value="1"/>
</dbReference>
<dbReference type="SUPFAM" id="SSF74942">
    <property type="entry name" value="YhbC-like, C-terminal domain"/>
    <property type="match status" value="1"/>
</dbReference>
<dbReference type="InterPro" id="IPR003728">
    <property type="entry name" value="Ribosome_maturation_RimP"/>
</dbReference>
<sequence>MENTGQLKELLEPILKECGVRLYDLKWTGGSEHTLEVSIMHEDGSMDLDTCAEVSTKLSDFLDAKDIIKSAYTLEVCSPGAEREIRDLKELETMHEPYVFMRLKHPFKKLMELTGTVKSYSDGVIILEYREKAAVRKAEIPAADIEKIRLAIKF</sequence>
<accession>A0A7X2NQG8</accession>
<dbReference type="EMBL" id="VUMN01000001">
    <property type="protein sequence ID" value="MSS57555.1"/>
    <property type="molecule type" value="Genomic_DNA"/>
</dbReference>
<comment type="similarity">
    <text evidence="3">Belongs to the RimP family.</text>
</comment>
<evidence type="ECO:0000313" key="5">
    <source>
        <dbReference type="EMBL" id="MSS57555.1"/>
    </source>
</evidence>
<dbReference type="HAMAP" id="MF_01077">
    <property type="entry name" value="RimP"/>
    <property type="match status" value="1"/>
</dbReference>
<dbReference type="PANTHER" id="PTHR33867:SF1">
    <property type="entry name" value="RIBOSOME MATURATION FACTOR RIMP"/>
    <property type="match status" value="1"/>
</dbReference>
<comment type="function">
    <text evidence="3">Required for maturation of 30S ribosomal subunits.</text>
</comment>
<comment type="subcellular location">
    <subcellularLocation>
        <location evidence="3">Cytoplasm</location>
    </subcellularLocation>
</comment>
<evidence type="ECO:0000259" key="4">
    <source>
        <dbReference type="Pfam" id="PF02576"/>
    </source>
</evidence>
<dbReference type="InterPro" id="IPR035956">
    <property type="entry name" value="RimP_N_sf"/>
</dbReference>
<keyword evidence="2 3" id="KW-0690">Ribosome biogenesis</keyword>
<gene>
    <name evidence="3" type="primary">rimP</name>
    <name evidence="5" type="ORF">FYJ51_01340</name>
</gene>
<dbReference type="Proteomes" id="UP000461880">
    <property type="component" value="Unassembled WGS sequence"/>
</dbReference>
<dbReference type="Gene3D" id="2.30.30.180">
    <property type="entry name" value="Ribosome maturation factor RimP, C-terminal domain"/>
    <property type="match status" value="1"/>
</dbReference>
<dbReference type="AlphaFoldDB" id="A0A7X2NQG8"/>
<evidence type="ECO:0000256" key="2">
    <source>
        <dbReference type="ARBA" id="ARBA00022517"/>
    </source>
</evidence>
<comment type="caution">
    <text evidence="5">The sequence shown here is derived from an EMBL/GenBank/DDBJ whole genome shotgun (WGS) entry which is preliminary data.</text>
</comment>
<dbReference type="InterPro" id="IPR036847">
    <property type="entry name" value="RimP_C_sf"/>
</dbReference>
<evidence type="ECO:0000256" key="3">
    <source>
        <dbReference type="HAMAP-Rule" id="MF_01077"/>
    </source>
</evidence>
<feature type="domain" description="Ribosome maturation factor RimP N-terminal" evidence="4">
    <location>
        <begin position="10"/>
        <end position="82"/>
    </location>
</feature>
<protein>
    <recommendedName>
        <fullName evidence="3">Ribosome maturation factor RimP</fullName>
    </recommendedName>
</protein>
<dbReference type="GO" id="GO:0006412">
    <property type="term" value="P:translation"/>
    <property type="evidence" value="ECO:0007669"/>
    <property type="project" value="TreeGrafter"/>
</dbReference>
<dbReference type="RefSeq" id="WP_105303809.1">
    <property type="nucleotide sequence ID" value="NZ_JAQXPC010000106.1"/>
</dbReference>
<keyword evidence="6" id="KW-1185">Reference proteome</keyword>
<keyword evidence="1 3" id="KW-0963">Cytoplasm</keyword>
<evidence type="ECO:0000256" key="1">
    <source>
        <dbReference type="ARBA" id="ARBA00022490"/>
    </source>
</evidence>
<evidence type="ECO:0000313" key="6">
    <source>
        <dbReference type="Proteomes" id="UP000461880"/>
    </source>
</evidence>
<dbReference type="GO" id="GO:0005829">
    <property type="term" value="C:cytosol"/>
    <property type="evidence" value="ECO:0007669"/>
    <property type="project" value="TreeGrafter"/>
</dbReference>
<dbReference type="GO" id="GO:0000028">
    <property type="term" value="P:ribosomal small subunit assembly"/>
    <property type="evidence" value="ECO:0007669"/>
    <property type="project" value="TreeGrafter"/>
</dbReference>
<name>A0A7X2NQG8_9FIRM</name>
<dbReference type="Gene3D" id="3.30.300.70">
    <property type="entry name" value="RimP-like superfamily, N-terminal"/>
    <property type="match status" value="1"/>
</dbReference>